<dbReference type="KEGG" id="abp:AGABI1DRAFT72572"/>
<keyword evidence="3 7" id="KW-0645">Protease</keyword>
<reference evidence="10" key="1">
    <citation type="journal article" date="2012" name="Proc. Natl. Acad. Sci. U.S.A.">
        <title>Genome sequence of the button mushroom Agaricus bisporus reveals mechanisms governing adaptation to a humic-rich ecological niche.</title>
        <authorList>
            <person name="Morin E."/>
            <person name="Kohler A."/>
            <person name="Baker A.R."/>
            <person name="Foulongne-Oriol M."/>
            <person name="Lombard V."/>
            <person name="Nagy L.G."/>
            <person name="Ohm R.A."/>
            <person name="Patyshakuliyeva A."/>
            <person name="Brun A."/>
            <person name="Aerts A.L."/>
            <person name="Bailey A.M."/>
            <person name="Billette C."/>
            <person name="Coutinho P.M."/>
            <person name="Deakin G."/>
            <person name="Doddapaneni H."/>
            <person name="Floudas D."/>
            <person name="Grimwood J."/>
            <person name="Hilden K."/>
            <person name="Kuees U."/>
            <person name="LaButti K.M."/>
            <person name="Lapidus A."/>
            <person name="Lindquist E.A."/>
            <person name="Lucas S.M."/>
            <person name="Murat C."/>
            <person name="Riley R.W."/>
            <person name="Salamov A.A."/>
            <person name="Schmutz J."/>
            <person name="Subramanian V."/>
            <person name="Woesten H.A.B."/>
            <person name="Xu J."/>
            <person name="Eastwood D.C."/>
            <person name="Foster G.D."/>
            <person name="Sonnenberg A.S."/>
            <person name="Cullen D."/>
            <person name="de Vries R.P."/>
            <person name="Lundell T."/>
            <person name="Hibbett D.S."/>
            <person name="Henrissat B."/>
            <person name="Burton K.S."/>
            <person name="Kerrigan R.W."/>
            <person name="Challen M.P."/>
            <person name="Grigoriev I.V."/>
            <person name="Martin F."/>
        </authorList>
    </citation>
    <scope>NUCLEOTIDE SEQUENCE [LARGE SCALE GENOMIC DNA]</scope>
    <source>
        <strain evidence="10">JB137-S8 / ATCC MYA-4627 / FGSC 10392</strain>
    </source>
</reference>
<evidence type="ECO:0000256" key="1">
    <source>
        <dbReference type="ARBA" id="ARBA00001947"/>
    </source>
</evidence>
<feature type="chain" id="PRO_5005138149" description="Peptide hydrolase" evidence="7">
    <location>
        <begin position="22"/>
        <end position="477"/>
    </location>
</feature>
<dbReference type="AlphaFoldDB" id="K5XA04"/>
<evidence type="ECO:0000256" key="3">
    <source>
        <dbReference type="ARBA" id="ARBA00022670"/>
    </source>
</evidence>
<evidence type="ECO:0000256" key="2">
    <source>
        <dbReference type="ARBA" id="ARBA00005634"/>
    </source>
</evidence>
<dbReference type="InterPro" id="IPR045175">
    <property type="entry name" value="M28_fam"/>
</dbReference>
<dbReference type="Proteomes" id="UP000008493">
    <property type="component" value="Unassembled WGS sequence"/>
</dbReference>
<keyword evidence="5 7" id="KW-0378">Hydrolase</keyword>
<dbReference type="RefSeq" id="XP_007328971.1">
    <property type="nucleotide sequence ID" value="XM_007328909.1"/>
</dbReference>
<dbReference type="OrthoDB" id="10013407at2759"/>
<dbReference type="Gene3D" id="3.40.630.10">
    <property type="entry name" value="Zn peptidases"/>
    <property type="match status" value="1"/>
</dbReference>
<dbReference type="InParanoid" id="K5XA04"/>
<dbReference type="InterPro" id="IPR007484">
    <property type="entry name" value="Peptidase_M28"/>
</dbReference>
<dbReference type="EMBL" id="JH971389">
    <property type="protein sequence ID" value="EKM79887.1"/>
    <property type="molecule type" value="Genomic_DNA"/>
</dbReference>
<dbReference type="HOGENOM" id="CLU_025286_0_0_1"/>
<dbReference type="GO" id="GO:0006508">
    <property type="term" value="P:proteolysis"/>
    <property type="evidence" value="ECO:0007669"/>
    <property type="project" value="UniProtKB-KW"/>
</dbReference>
<dbReference type="eggNOG" id="KOG2195">
    <property type="taxonomic scope" value="Eukaryota"/>
</dbReference>
<keyword evidence="4 7" id="KW-0479">Metal-binding</keyword>
<comment type="cofactor">
    <cofactor evidence="1">
        <name>Zn(2+)</name>
        <dbReference type="ChEBI" id="CHEBI:29105"/>
    </cofactor>
</comment>
<evidence type="ECO:0000256" key="7">
    <source>
        <dbReference type="RuleBase" id="RU361240"/>
    </source>
</evidence>
<proteinExistence type="inferred from homology"/>
<evidence type="ECO:0000256" key="4">
    <source>
        <dbReference type="ARBA" id="ARBA00022723"/>
    </source>
</evidence>
<feature type="signal peptide" evidence="7">
    <location>
        <begin position="1"/>
        <end position="21"/>
    </location>
</feature>
<dbReference type="GeneID" id="18831036"/>
<feature type="domain" description="Peptidase M28" evidence="8">
    <location>
        <begin position="265"/>
        <end position="445"/>
    </location>
</feature>
<keyword evidence="6 7" id="KW-0862">Zinc</keyword>
<organism evidence="9 10">
    <name type="scientific">Agaricus bisporus var. burnettii (strain JB137-S8 / ATCC MYA-4627 / FGSC 10392)</name>
    <name type="common">White button mushroom</name>
    <dbReference type="NCBI Taxonomy" id="597362"/>
    <lineage>
        <taxon>Eukaryota</taxon>
        <taxon>Fungi</taxon>
        <taxon>Dikarya</taxon>
        <taxon>Basidiomycota</taxon>
        <taxon>Agaricomycotina</taxon>
        <taxon>Agaricomycetes</taxon>
        <taxon>Agaricomycetidae</taxon>
        <taxon>Agaricales</taxon>
        <taxon>Agaricineae</taxon>
        <taxon>Agaricaceae</taxon>
        <taxon>Agaricus</taxon>
    </lineage>
</organism>
<evidence type="ECO:0000313" key="10">
    <source>
        <dbReference type="Proteomes" id="UP000008493"/>
    </source>
</evidence>
<dbReference type="EC" id="3.4.-.-" evidence="7"/>
<accession>K5XA04</accession>
<keyword evidence="7" id="KW-0732">Signal</keyword>
<evidence type="ECO:0000259" key="8">
    <source>
        <dbReference type="Pfam" id="PF04389"/>
    </source>
</evidence>
<dbReference type="PANTHER" id="PTHR12147">
    <property type="entry name" value="METALLOPEPTIDASE M28 FAMILY MEMBER"/>
    <property type="match status" value="1"/>
</dbReference>
<comment type="similarity">
    <text evidence="2">Belongs to the peptidase M28 family. M28B subfamily.</text>
</comment>
<gene>
    <name evidence="9" type="ORF">AGABI1DRAFT_72572</name>
</gene>
<dbReference type="OMA" id="FWKSTIL"/>
<sequence>MSPFLSAASAALLFIAPFDEAFLTSQSCLSNSFYGKYRSGLSAYHSVFLSNTECLNTLRSSESLLEAHIAELAQGQEKRLVWIEKEVVEANLVNAEIDHMDDFVKRFGRIRMEGRETSQEPLLSSSPLAFGVLYQSSDALLVSVPREDAYSLDLVLPRFWKSTILPSSPTTYFPVPYEDVEPIRKVLEKLRFNPDIAVSVNILDIEQMKSDVRFLTGEDDESGIESRHSFTSGARVAAEWIKMRIEESGAECELWSFMDGFSPDVICRYKPVVPSDTRVIISAHYDSRGSFGRTRAPGGDDDGSGTTSLLAIARVIGRKGIKFHTNVELIAFSGEEQGRLGSIGYARKLKEEGEKVALVVQADMLAYRAPDEPLQLGLPETIGTPEATQLVANISGLYSRELTVGYTAACCSDHQSFYDLGYPVTQVFERAGPIADPMYHNSGDLSERPGFSFDQLYGISKVQFATLLHVAGFEFSS</sequence>
<evidence type="ECO:0000256" key="6">
    <source>
        <dbReference type="ARBA" id="ARBA00022833"/>
    </source>
</evidence>
<evidence type="ECO:0000256" key="5">
    <source>
        <dbReference type="ARBA" id="ARBA00022801"/>
    </source>
</evidence>
<keyword evidence="10" id="KW-1185">Reference proteome</keyword>
<dbReference type="PANTHER" id="PTHR12147:SF26">
    <property type="entry name" value="PEPTIDASE M28 DOMAIN-CONTAINING PROTEIN"/>
    <property type="match status" value="1"/>
</dbReference>
<protein>
    <recommendedName>
        <fullName evidence="7">Peptide hydrolase</fullName>
        <ecNumber evidence="7">3.4.-.-</ecNumber>
    </recommendedName>
</protein>
<dbReference type="GO" id="GO:0046872">
    <property type="term" value="F:metal ion binding"/>
    <property type="evidence" value="ECO:0007669"/>
    <property type="project" value="UniProtKB-KW"/>
</dbReference>
<name>K5XA04_AGABU</name>
<dbReference type="GO" id="GO:0008235">
    <property type="term" value="F:metalloexopeptidase activity"/>
    <property type="evidence" value="ECO:0007669"/>
    <property type="project" value="InterPro"/>
</dbReference>
<dbReference type="Pfam" id="PF04389">
    <property type="entry name" value="Peptidase_M28"/>
    <property type="match status" value="1"/>
</dbReference>
<dbReference type="SUPFAM" id="SSF53187">
    <property type="entry name" value="Zn-dependent exopeptidases"/>
    <property type="match status" value="1"/>
</dbReference>
<evidence type="ECO:0000313" key="9">
    <source>
        <dbReference type="EMBL" id="EKM79887.1"/>
    </source>
</evidence>
<feature type="non-terminal residue" evidence="9">
    <location>
        <position position="1"/>
    </location>
</feature>